<protein>
    <submittedName>
        <fullName evidence="2">Uncharacterized protein</fullName>
    </submittedName>
</protein>
<organism evidence="2 3">
    <name type="scientific">Hydnum rufescens UP504</name>
    <dbReference type="NCBI Taxonomy" id="1448309"/>
    <lineage>
        <taxon>Eukaryota</taxon>
        <taxon>Fungi</taxon>
        <taxon>Dikarya</taxon>
        <taxon>Basidiomycota</taxon>
        <taxon>Agaricomycotina</taxon>
        <taxon>Agaricomycetes</taxon>
        <taxon>Cantharellales</taxon>
        <taxon>Hydnaceae</taxon>
        <taxon>Hydnum</taxon>
    </lineage>
</organism>
<name>A0A9P6AGZ9_9AGAM</name>
<feature type="region of interest" description="Disordered" evidence="1">
    <location>
        <begin position="116"/>
        <end position="138"/>
    </location>
</feature>
<evidence type="ECO:0000256" key="1">
    <source>
        <dbReference type="SAM" id="MobiDB-lite"/>
    </source>
</evidence>
<dbReference type="Proteomes" id="UP000886523">
    <property type="component" value="Unassembled WGS sequence"/>
</dbReference>
<sequence length="222" mass="24656">DPRKMWDALRSHHETKSAGSRFLAYSTLLSIRMAPDESVQNFSGRVDDALRAGPNLSCPETFTMDSFDEELATMALLRGASDTYQELTTALLAQDTLTKAKVTNAFKNEELLRAATRDPLPPPHPLPSKSPLLHHLPHHHPPNVISVGAKAMSRTIAIVSRLPRERLMRNVLLVTSPKQPTPMWPRQRTPPLSLLEVQVVNLPPPPLQPLTLGMQTQGPRLI</sequence>
<proteinExistence type="predicted"/>
<reference evidence="2" key="1">
    <citation type="journal article" date="2020" name="Nat. Commun.">
        <title>Large-scale genome sequencing of mycorrhizal fungi provides insights into the early evolution of symbiotic traits.</title>
        <authorList>
            <person name="Miyauchi S."/>
            <person name="Kiss E."/>
            <person name="Kuo A."/>
            <person name="Drula E."/>
            <person name="Kohler A."/>
            <person name="Sanchez-Garcia M."/>
            <person name="Morin E."/>
            <person name="Andreopoulos B."/>
            <person name="Barry K.W."/>
            <person name="Bonito G."/>
            <person name="Buee M."/>
            <person name="Carver A."/>
            <person name="Chen C."/>
            <person name="Cichocki N."/>
            <person name="Clum A."/>
            <person name="Culley D."/>
            <person name="Crous P.W."/>
            <person name="Fauchery L."/>
            <person name="Girlanda M."/>
            <person name="Hayes R.D."/>
            <person name="Keri Z."/>
            <person name="LaButti K."/>
            <person name="Lipzen A."/>
            <person name="Lombard V."/>
            <person name="Magnuson J."/>
            <person name="Maillard F."/>
            <person name="Murat C."/>
            <person name="Nolan M."/>
            <person name="Ohm R.A."/>
            <person name="Pangilinan J."/>
            <person name="Pereira M.F."/>
            <person name="Perotto S."/>
            <person name="Peter M."/>
            <person name="Pfister S."/>
            <person name="Riley R."/>
            <person name="Sitrit Y."/>
            <person name="Stielow J.B."/>
            <person name="Szollosi G."/>
            <person name="Zifcakova L."/>
            <person name="Stursova M."/>
            <person name="Spatafora J.W."/>
            <person name="Tedersoo L."/>
            <person name="Vaario L.M."/>
            <person name="Yamada A."/>
            <person name="Yan M."/>
            <person name="Wang P."/>
            <person name="Xu J."/>
            <person name="Bruns T."/>
            <person name="Baldrian P."/>
            <person name="Vilgalys R."/>
            <person name="Dunand C."/>
            <person name="Henrissat B."/>
            <person name="Grigoriev I.V."/>
            <person name="Hibbett D."/>
            <person name="Nagy L.G."/>
            <person name="Martin F.M."/>
        </authorList>
    </citation>
    <scope>NUCLEOTIDE SEQUENCE</scope>
    <source>
        <strain evidence="2">UP504</strain>
    </source>
</reference>
<evidence type="ECO:0000313" key="2">
    <source>
        <dbReference type="EMBL" id="KAF9505677.1"/>
    </source>
</evidence>
<evidence type="ECO:0000313" key="3">
    <source>
        <dbReference type="Proteomes" id="UP000886523"/>
    </source>
</evidence>
<dbReference type="AlphaFoldDB" id="A0A9P6AGZ9"/>
<comment type="caution">
    <text evidence="2">The sequence shown here is derived from an EMBL/GenBank/DDBJ whole genome shotgun (WGS) entry which is preliminary data.</text>
</comment>
<gene>
    <name evidence="2" type="ORF">BS47DRAFT_1306281</name>
</gene>
<feature type="non-terminal residue" evidence="2">
    <location>
        <position position="1"/>
    </location>
</feature>
<dbReference type="Pfam" id="PF14223">
    <property type="entry name" value="Retrotran_gag_2"/>
    <property type="match status" value="1"/>
</dbReference>
<dbReference type="OrthoDB" id="3223501at2759"/>
<feature type="compositionally biased region" description="Pro residues" evidence="1">
    <location>
        <begin position="119"/>
        <end position="128"/>
    </location>
</feature>
<dbReference type="EMBL" id="MU129141">
    <property type="protein sequence ID" value="KAF9505677.1"/>
    <property type="molecule type" value="Genomic_DNA"/>
</dbReference>
<accession>A0A9P6AGZ9</accession>
<keyword evidence="3" id="KW-1185">Reference proteome</keyword>